<dbReference type="EMBL" id="UYJE01010433">
    <property type="protein sequence ID" value="VDI83145.1"/>
    <property type="molecule type" value="Genomic_DNA"/>
</dbReference>
<proteinExistence type="predicted"/>
<keyword evidence="4" id="KW-0233">DNA recombination</keyword>
<accession>A0A8B6HQ69</accession>
<name>A0A8B6HQ69_MYTGA</name>
<dbReference type="InterPro" id="IPR013762">
    <property type="entry name" value="Integrase-like_cat_sf"/>
</dbReference>
<dbReference type="GO" id="GO:0015074">
    <property type="term" value="P:DNA integration"/>
    <property type="evidence" value="ECO:0007669"/>
    <property type="project" value="InterPro"/>
</dbReference>
<dbReference type="AlphaFoldDB" id="A0A8B6HQ69"/>
<dbReference type="OrthoDB" id="10067014at2759"/>
<evidence type="ECO:0000256" key="2">
    <source>
        <dbReference type="ARBA" id="ARBA00022553"/>
    </source>
</evidence>
<dbReference type="Gene3D" id="1.10.443.10">
    <property type="entry name" value="Intergrase catalytic core"/>
    <property type="match status" value="1"/>
</dbReference>
<reference evidence="7" key="1">
    <citation type="submission" date="2018-11" db="EMBL/GenBank/DDBJ databases">
        <authorList>
            <person name="Alioto T."/>
            <person name="Alioto T."/>
        </authorList>
    </citation>
    <scope>NUCLEOTIDE SEQUENCE</scope>
</reference>
<keyword evidence="3" id="KW-0832">Ubl conjugation</keyword>
<dbReference type="PANTHER" id="PTHR21446:SF6">
    <property type="entry name" value="MITOCHONDRIAL ANTIVIRAL-SIGNALING PROTEIN"/>
    <property type="match status" value="1"/>
</dbReference>
<evidence type="ECO:0000313" key="7">
    <source>
        <dbReference type="EMBL" id="VDI83145.1"/>
    </source>
</evidence>
<dbReference type="SUPFAM" id="SSF56349">
    <property type="entry name" value="DNA breaking-rejoining enzymes"/>
    <property type="match status" value="1"/>
</dbReference>
<keyword evidence="1" id="KW-1017">Isopeptide bond</keyword>
<keyword evidence="2" id="KW-0597">Phosphoprotein</keyword>
<feature type="compositionally biased region" description="Acidic residues" evidence="5">
    <location>
        <begin position="49"/>
        <end position="60"/>
    </location>
</feature>
<feature type="region of interest" description="Disordered" evidence="5">
    <location>
        <begin position="49"/>
        <end position="71"/>
    </location>
</feature>
<dbReference type="InterPro" id="IPR052787">
    <property type="entry name" value="MAVS"/>
</dbReference>
<dbReference type="Pfam" id="PF12012">
    <property type="entry name" value="DUF3504"/>
    <property type="match status" value="1"/>
</dbReference>
<dbReference type="GO" id="GO:0003677">
    <property type="term" value="F:DNA binding"/>
    <property type="evidence" value="ECO:0007669"/>
    <property type="project" value="InterPro"/>
</dbReference>
<evidence type="ECO:0000256" key="3">
    <source>
        <dbReference type="ARBA" id="ARBA00022843"/>
    </source>
</evidence>
<protein>
    <recommendedName>
        <fullName evidence="6">ZMYM2-like/QRICH1 C-terminal domain-containing protein</fullName>
    </recommendedName>
</protein>
<dbReference type="PANTHER" id="PTHR21446">
    <property type="entry name" value="DUF3504 DOMAIN-CONTAINING PROTEIN"/>
    <property type="match status" value="1"/>
</dbReference>
<comment type="caution">
    <text evidence="7">The sequence shown here is derived from an EMBL/GenBank/DDBJ whole genome shotgun (WGS) entry which is preliminary data.</text>
</comment>
<evidence type="ECO:0000256" key="5">
    <source>
        <dbReference type="SAM" id="MobiDB-lite"/>
    </source>
</evidence>
<dbReference type="InterPro" id="IPR021893">
    <property type="entry name" value="ZMYM2-like_C"/>
</dbReference>
<evidence type="ECO:0000256" key="4">
    <source>
        <dbReference type="ARBA" id="ARBA00023172"/>
    </source>
</evidence>
<evidence type="ECO:0000313" key="8">
    <source>
        <dbReference type="Proteomes" id="UP000596742"/>
    </source>
</evidence>
<evidence type="ECO:0000256" key="1">
    <source>
        <dbReference type="ARBA" id="ARBA00022499"/>
    </source>
</evidence>
<sequence>MFARLTDATIYQFEQESSQSDDELLTFAEGVSEPVEEPQPRLELEQALEPEQPLEPELALEPEPPLKKPRFKEMPSREHIDMLAQARVEETTKQQTDWGVRLFRGWLTENQYSVKFEELESFILNDRLCFFYPSLQTKKGTDLSKSALVGIRAAISRHLTSPPYNRNVNLMQDNAFMTSNHVITGMIKTLKRAGKDVTVHKKPVAEGDIQRLYSSGVFNTDSPATLQNKVFWDLMLNFGRRGQEGLNSLTKSSFGKFKDDRDHTYHKMTYNEANKTHHGVDSHENRQEVRMYEKSGDENCPVASFDFYVSKLSPKCNALFQQPLLYPKPNCWYANQAMGKNKLSQMMPRISNEAGLSYRYTNHCIKATVGTGLKRAGVDDLTIMSVTGHRNIKSLESYVAGPSDAQRRALSSTLQGVATASNSNESVSKGPSCQVSNVSTCTTLSRNPLSDMSIFTNATITGGTFTINLVHKDLPDSPSTSTAIDKFN</sequence>
<dbReference type="Proteomes" id="UP000596742">
    <property type="component" value="Unassembled WGS sequence"/>
</dbReference>
<gene>
    <name evidence="7" type="ORF">MGAL_10B093944</name>
</gene>
<evidence type="ECO:0000259" key="6">
    <source>
        <dbReference type="Pfam" id="PF12012"/>
    </source>
</evidence>
<keyword evidence="8" id="KW-1185">Reference proteome</keyword>
<dbReference type="GO" id="GO:0006310">
    <property type="term" value="P:DNA recombination"/>
    <property type="evidence" value="ECO:0007669"/>
    <property type="project" value="UniProtKB-KW"/>
</dbReference>
<organism evidence="7 8">
    <name type="scientific">Mytilus galloprovincialis</name>
    <name type="common">Mediterranean mussel</name>
    <dbReference type="NCBI Taxonomy" id="29158"/>
    <lineage>
        <taxon>Eukaryota</taxon>
        <taxon>Metazoa</taxon>
        <taxon>Spiralia</taxon>
        <taxon>Lophotrochozoa</taxon>
        <taxon>Mollusca</taxon>
        <taxon>Bivalvia</taxon>
        <taxon>Autobranchia</taxon>
        <taxon>Pteriomorphia</taxon>
        <taxon>Mytilida</taxon>
        <taxon>Mytiloidea</taxon>
        <taxon>Mytilidae</taxon>
        <taxon>Mytilinae</taxon>
        <taxon>Mytilus</taxon>
    </lineage>
</organism>
<feature type="domain" description="ZMYM2-like/QRICH1 C-terminal" evidence="6">
    <location>
        <begin position="210"/>
        <end position="351"/>
    </location>
</feature>
<dbReference type="InterPro" id="IPR011010">
    <property type="entry name" value="DNA_brk_join_enz"/>
</dbReference>